<accession>A0A9Q1FN93</accession>
<name>A0A9Q1FN93_SYNKA</name>
<organism evidence="1 2">
    <name type="scientific">Synaphobranchus kaupii</name>
    <name type="common">Kaup's arrowtooth eel</name>
    <dbReference type="NCBI Taxonomy" id="118154"/>
    <lineage>
        <taxon>Eukaryota</taxon>
        <taxon>Metazoa</taxon>
        <taxon>Chordata</taxon>
        <taxon>Craniata</taxon>
        <taxon>Vertebrata</taxon>
        <taxon>Euteleostomi</taxon>
        <taxon>Actinopterygii</taxon>
        <taxon>Neopterygii</taxon>
        <taxon>Teleostei</taxon>
        <taxon>Anguilliformes</taxon>
        <taxon>Synaphobranchidae</taxon>
        <taxon>Synaphobranchus</taxon>
    </lineage>
</organism>
<protein>
    <submittedName>
        <fullName evidence="1">Uncharacterized protein</fullName>
    </submittedName>
</protein>
<evidence type="ECO:0000313" key="1">
    <source>
        <dbReference type="EMBL" id="KAJ8362866.1"/>
    </source>
</evidence>
<proteinExistence type="predicted"/>
<sequence length="100" mass="11024">METSQNNHRPGNPGAPDEELVNRSAFPLLSCGGAWQKHPSAEKVDLLAILEHFVHSVVSINRCTAHTWELVICILISNLNSLLSWAESERDGRVIIGLLV</sequence>
<comment type="caution">
    <text evidence="1">The sequence shown here is derived from an EMBL/GenBank/DDBJ whole genome shotgun (WGS) entry which is preliminary data.</text>
</comment>
<keyword evidence="2" id="KW-1185">Reference proteome</keyword>
<dbReference type="AlphaFoldDB" id="A0A9Q1FN93"/>
<reference evidence="1" key="1">
    <citation type="journal article" date="2023" name="Science">
        <title>Genome structures resolve the early diversification of teleost fishes.</title>
        <authorList>
            <person name="Parey E."/>
            <person name="Louis A."/>
            <person name="Montfort J."/>
            <person name="Bouchez O."/>
            <person name="Roques C."/>
            <person name="Iampietro C."/>
            <person name="Lluch J."/>
            <person name="Castinel A."/>
            <person name="Donnadieu C."/>
            <person name="Desvignes T."/>
            <person name="Floi Bucao C."/>
            <person name="Jouanno E."/>
            <person name="Wen M."/>
            <person name="Mejri S."/>
            <person name="Dirks R."/>
            <person name="Jansen H."/>
            <person name="Henkel C."/>
            <person name="Chen W.J."/>
            <person name="Zahm M."/>
            <person name="Cabau C."/>
            <person name="Klopp C."/>
            <person name="Thompson A.W."/>
            <person name="Robinson-Rechavi M."/>
            <person name="Braasch I."/>
            <person name="Lecointre G."/>
            <person name="Bobe J."/>
            <person name="Postlethwait J.H."/>
            <person name="Berthelot C."/>
            <person name="Roest Crollius H."/>
            <person name="Guiguen Y."/>
        </authorList>
    </citation>
    <scope>NUCLEOTIDE SEQUENCE</scope>
    <source>
        <strain evidence="1">WJC10195</strain>
    </source>
</reference>
<gene>
    <name evidence="1" type="ORF">SKAU_G00116970</name>
</gene>
<dbReference type="Proteomes" id="UP001152622">
    <property type="component" value="Chromosome 4"/>
</dbReference>
<dbReference type="EMBL" id="JAINUF010000004">
    <property type="protein sequence ID" value="KAJ8362866.1"/>
    <property type="molecule type" value="Genomic_DNA"/>
</dbReference>
<evidence type="ECO:0000313" key="2">
    <source>
        <dbReference type="Proteomes" id="UP001152622"/>
    </source>
</evidence>